<sequence length="61" mass="6935">MLSPSQRIDFVQRVLCLDESVESLSTFVILKYKMKSPDFILRALMELIAAIRVPHKEIAGS</sequence>
<dbReference type="KEGG" id="dpx:DAPPUDRAFT_235651"/>
<dbReference type="EMBL" id="GL732528">
    <property type="protein sequence ID" value="EFX87413.1"/>
    <property type="molecule type" value="Genomic_DNA"/>
</dbReference>
<dbReference type="HOGENOM" id="CLU_2924945_0_0_1"/>
<keyword evidence="2" id="KW-1185">Reference proteome</keyword>
<dbReference type="Proteomes" id="UP000000305">
    <property type="component" value="Unassembled WGS sequence"/>
</dbReference>
<dbReference type="InParanoid" id="E9G0F7"/>
<organism evidence="1 2">
    <name type="scientific">Daphnia pulex</name>
    <name type="common">Water flea</name>
    <dbReference type="NCBI Taxonomy" id="6669"/>
    <lineage>
        <taxon>Eukaryota</taxon>
        <taxon>Metazoa</taxon>
        <taxon>Ecdysozoa</taxon>
        <taxon>Arthropoda</taxon>
        <taxon>Crustacea</taxon>
        <taxon>Branchiopoda</taxon>
        <taxon>Diplostraca</taxon>
        <taxon>Cladocera</taxon>
        <taxon>Anomopoda</taxon>
        <taxon>Daphniidae</taxon>
        <taxon>Daphnia</taxon>
    </lineage>
</organism>
<reference evidence="1 2" key="1">
    <citation type="journal article" date="2011" name="Science">
        <title>The ecoresponsive genome of Daphnia pulex.</title>
        <authorList>
            <person name="Colbourne J.K."/>
            <person name="Pfrender M.E."/>
            <person name="Gilbert D."/>
            <person name="Thomas W.K."/>
            <person name="Tucker A."/>
            <person name="Oakley T.H."/>
            <person name="Tokishita S."/>
            <person name="Aerts A."/>
            <person name="Arnold G.J."/>
            <person name="Basu M.K."/>
            <person name="Bauer D.J."/>
            <person name="Caceres C.E."/>
            <person name="Carmel L."/>
            <person name="Casola C."/>
            <person name="Choi J.H."/>
            <person name="Detter J.C."/>
            <person name="Dong Q."/>
            <person name="Dusheyko S."/>
            <person name="Eads B.D."/>
            <person name="Frohlich T."/>
            <person name="Geiler-Samerotte K.A."/>
            <person name="Gerlach D."/>
            <person name="Hatcher P."/>
            <person name="Jogdeo S."/>
            <person name="Krijgsveld J."/>
            <person name="Kriventseva E.V."/>
            <person name="Kultz D."/>
            <person name="Laforsch C."/>
            <person name="Lindquist E."/>
            <person name="Lopez J."/>
            <person name="Manak J.R."/>
            <person name="Muller J."/>
            <person name="Pangilinan J."/>
            <person name="Patwardhan R.P."/>
            <person name="Pitluck S."/>
            <person name="Pritham E.J."/>
            <person name="Rechtsteiner A."/>
            <person name="Rho M."/>
            <person name="Rogozin I.B."/>
            <person name="Sakarya O."/>
            <person name="Salamov A."/>
            <person name="Schaack S."/>
            <person name="Shapiro H."/>
            <person name="Shiga Y."/>
            <person name="Skalitzky C."/>
            <person name="Smith Z."/>
            <person name="Souvorov A."/>
            <person name="Sung W."/>
            <person name="Tang Z."/>
            <person name="Tsuchiya D."/>
            <person name="Tu H."/>
            <person name="Vos H."/>
            <person name="Wang M."/>
            <person name="Wolf Y.I."/>
            <person name="Yamagata H."/>
            <person name="Yamada T."/>
            <person name="Ye Y."/>
            <person name="Shaw J.R."/>
            <person name="Andrews J."/>
            <person name="Crease T.J."/>
            <person name="Tang H."/>
            <person name="Lucas S.M."/>
            <person name="Robertson H.M."/>
            <person name="Bork P."/>
            <person name="Koonin E.V."/>
            <person name="Zdobnov E.M."/>
            <person name="Grigoriev I.V."/>
            <person name="Lynch M."/>
            <person name="Boore J.L."/>
        </authorList>
    </citation>
    <scope>NUCLEOTIDE SEQUENCE [LARGE SCALE GENOMIC DNA]</scope>
</reference>
<dbReference type="AlphaFoldDB" id="E9G0F7"/>
<protein>
    <submittedName>
        <fullName evidence="1">Uncharacterized protein</fullName>
    </submittedName>
</protein>
<evidence type="ECO:0000313" key="2">
    <source>
        <dbReference type="Proteomes" id="UP000000305"/>
    </source>
</evidence>
<proteinExistence type="predicted"/>
<evidence type="ECO:0000313" key="1">
    <source>
        <dbReference type="EMBL" id="EFX87413.1"/>
    </source>
</evidence>
<accession>E9G0F7</accession>
<gene>
    <name evidence="1" type="ORF">DAPPUDRAFT_235651</name>
</gene>
<name>E9G0F7_DAPPU</name>